<protein>
    <submittedName>
        <fullName evidence="9">Protein toll like protein</fullName>
    </submittedName>
</protein>
<dbReference type="SUPFAM" id="SSF52058">
    <property type="entry name" value="L domain-like"/>
    <property type="match status" value="1"/>
</dbReference>
<evidence type="ECO:0000256" key="4">
    <source>
        <dbReference type="ARBA" id="ARBA00022729"/>
    </source>
</evidence>
<sequence length="528" mass="60577">MIRKLNGCVQSLSVLTSLYLTNNRIEGFEVGEFYGLDDLQDLSLQGNRIRTLGYEVRGLNRLRNLVISHNLIRNIKGDQLPPNLQYVYVEGNPLWCDCQLLPFLRHLNSTKKLKTDVSLCIPPNDTTPGASIDKRPGTPARCPDGCRCFCKNNEDNHYIFVDCSNIGLTELPPLFAAANFTTPEHNSTSLTIFLPRNTDENAFFSESLPFVIQDEVKGLDFTHNYLMSVEDARLPEGTKHLRLAHNLFRQPPISLLNSLQELRRVTLSNNPWTCDCGTSVFKIWIETHSTLIPDINETRCGPDEQDSPRLANRAIWTLSDIELCPTDVETYVSAVLGILAVVVVASAITIVWIRYKTPIKVWLYAHGMTWVKEQDIDQDKQFDAFISFSFKDQDLVIPDIIKVIEEKMPNIRLCLHYRNFRAGDFIADNIVRCLESSRRTVLVLSRNFLESEWCMFEFQTAHVQALKDHVHRIIIIKLGDLPKEKDLPKEIQMYLKSTTYLTWGDKYFWDNLFYCLPKGMKSKKPVPV</sequence>
<feature type="domain" description="TIR" evidence="8">
    <location>
        <begin position="380"/>
        <end position="516"/>
    </location>
</feature>
<keyword evidence="3 7" id="KW-0812">Transmembrane</keyword>
<evidence type="ECO:0000256" key="1">
    <source>
        <dbReference type="ARBA" id="ARBA00004167"/>
    </source>
</evidence>
<dbReference type="PROSITE" id="PS50104">
    <property type="entry name" value="TIR"/>
    <property type="match status" value="1"/>
</dbReference>
<evidence type="ECO:0000259" key="8">
    <source>
        <dbReference type="PROSITE" id="PS50104"/>
    </source>
</evidence>
<dbReference type="FunFam" id="3.40.50.10140:FF:000026">
    <property type="entry name" value="Toll-like receptor 2"/>
    <property type="match status" value="1"/>
</dbReference>
<evidence type="ECO:0000256" key="7">
    <source>
        <dbReference type="SAM" id="Phobius"/>
    </source>
</evidence>
<keyword evidence="4" id="KW-0732">Signal</keyword>
<evidence type="ECO:0000256" key="6">
    <source>
        <dbReference type="ARBA" id="ARBA00023136"/>
    </source>
</evidence>
<dbReference type="PANTHER" id="PTHR24365">
    <property type="entry name" value="TOLL-LIKE RECEPTOR"/>
    <property type="match status" value="1"/>
</dbReference>
<dbReference type="Pfam" id="PF01582">
    <property type="entry name" value="TIR"/>
    <property type="match status" value="1"/>
</dbReference>
<keyword evidence="6 7" id="KW-0472">Membrane</keyword>
<dbReference type="Proteomes" id="UP000807504">
    <property type="component" value="Unassembled WGS sequence"/>
</dbReference>
<reference evidence="9" key="1">
    <citation type="journal article" date="2020" name="bioRxiv">
        <title>Chromosome-level reference genome of the European wasp spider Argiope bruennichi: a resource for studies on range expansion and evolutionary adaptation.</title>
        <authorList>
            <person name="Sheffer M.M."/>
            <person name="Hoppe A."/>
            <person name="Krehenwinkel H."/>
            <person name="Uhl G."/>
            <person name="Kuss A.W."/>
            <person name="Jensen L."/>
            <person name="Jensen C."/>
            <person name="Gillespie R.G."/>
            <person name="Hoff K.J."/>
            <person name="Prost S."/>
        </authorList>
    </citation>
    <scope>NUCLEOTIDE SEQUENCE</scope>
</reference>
<dbReference type="InterPro" id="IPR035897">
    <property type="entry name" value="Toll_tir_struct_dom_sf"/>
</dbReference>
<reference evidence="9" key="2">
    <citation type="submission" date="2020-06" db="EMBL/GenBank/DDBJ databases">
        <authorList>
            <person name="Sheffer M."/>
        </authorList>
    </citation>
    <scope>NUCLEOTIDE SEQUENCE</scope>
</reference>
<dbReference type="Gene3D" id="3.80.10.10">
    <property type="entry name" value="Ribonuclease Inhibitor"/>
    <property type="match status" value="2"/>
</dbReference>
<dbReference type="Gene3D" id="3.40.50.10140">
    <property type="entry name" value="Toll/interleukin-1 receptor homology (TIR) domain"/>
    <property type="match status" value="1"/>
</dbReference>
<proteinExistence type="inferred from homology"/>
<dbReference type="AlphaFoldDB" id="A0A8T0FAK0"/>
<accession>A0A8T0FAK0</accession>
<dbReference type="PANTHER" id="PTHR24365:SF541">
    <property type="entry name" value="PROTEIN TOLL-RELATED"/>
    <property type="match status" value="1"/>
</dbReference>
<dbReference type="GO" id="GO:0038023">
    <property type="term" value="F:signaling receptor activity"/>
    <property type="evidence" value="ECO:0007669"/>
    <property type="project" value="TreeGrafter"/>
</dbReference>
<evidence type="ECO:0000256" key="2">
    <source>
        <dbReference type="ARBA" id="ARBA00009634"/>
    </source>
</evidence>
<dbReference type="SUPFAM" id="SSF52200">
    <property type="entry name" value="Toll/Interleukin receptor TIR domain"/>
    <property type="match status" value="1"/>
</dbReference>
<organism evidence="9 10">
    <name type="scientific">Argiope bruennichi</name>
    <name type="common">Wasp spider</name>
    <name type="synonym">Aranea bruennichi</name>
    <dbReference type="NCBI Taxonomy" id="94029"/>
    <lineage>
        <taxon>Eukaryota</taxon>
        <taxon>Metazoa</taxon>
        <taxon>Ecdysozoa</taxon>
        <taxon>Arthropoda</taxon>
        <taxon>Chelicerata</taxon>
        <taxon>Arachnida</taxon>
        <taxon>Araneae</taxon>
        <taxon>Araneomorphae</taxon>
        <taxon>Entelegynae</taxon>
        <taxon>Araneoidea</taxon>
        <taxon>Araneidae</taxon>
        <taxon>Argiope</taxon>
    </lineage>
</organism>
<evidence type="ECO:0000256" key="5">
    <source>
        <dbReference type="ARBA" id="ARBA00022989"/>
    </source>
</evidence>
<dbReference type="PRINTS" id="PR01537">
    <property type="entry name" value="INTRLKN1R1F"/>
</dbReference>
<comment type="caution">
    <text evidence="9">The sequence shown here is derived from an EMBL/GenBank/DDBJ whole genome shotgun (WGS) entry which is preliminary data.</text>
</comment>
<dbReference type="GO" id="GO:0007165">
    <property type="term" value="P:signal transduction"/>
    <property type="evidence" value="ECO:0007669"/>
    <property type="project" value="InterPro"/>
</dbReference>
<dbReference type="InterPro" id="IPR032675">
    <property type="entry name" value="LRR_dom_sf"/>
</dbReference>
<comment type="similarity">
    <text evidence="2">Belongs to the Toll-like receptor family.</text>
</comment>
<dbReference type="GO" id="GO:0005886">
    <property type="term" value="C:plasma membrane"/>
    <property type="evidence" value="ECO:0007669"/>
    <property type="project" value="TreeGrafter"/>
</dbReference>
<keyword evidence="10" id="KW-1185">Reference proteome</keyword>
<evidence type="ECO:0000313" key="10">
    <source>
        <dbReference type="Proteomes" id="UP000807504"/>
    </source>
</evidence>
<dbReference type="Pfam" id="PF13855">
    <property type="entry name" value="LRR_8"/>
    <property type="match status" value="1"/>
</dbReference>
<dbReference type="EMBL" id="JABXBU010000015">
    <property type="protein sequence ID" value="KAF8788287.1"/>
    <property type="molecule type" value="Genomic_DNA"/>
</dbReference>
<keyword evidence="5 7" id="KW-1133">Transmembrane helix</keyword>
<evidence type="ECO:0000313" key="9">
    <source>
        <dbReference type="EMBL" id="KAF8788287.1"/>
    </source>
</evidence>
<dbReference type="InterPro" id="IPR001611">
    <property type="entry name" value="Leu-rich_rpt"/>
</dbReference>
<dbReference type="InterPro" id="IPR000157">
    <property type="entry name" value="TIR_dom"/>
</dbReference>
<name>A0A8T0FAK0_ARGBR</name>
<comment type="subcellular location">
    <subcellularLocation>
        <location evidence="1">Membrane</location>
        <topology evidence="1">Single-pass membrane protein</topology>
    </subcellularLocation>
</comment>
<feature type="transmembrane region" description="Helical" evidence="7">
    <location>
        <begin position="331"/>
        <end position="353"/>
    </location>
</feature>
<dbReference type="SMART" id="SM00255">
    <property type="entry name" value="TIR"/>
    <property type="match status" value="1"/>
</dbReference>
<evidence type="ECO:0000256" key="3">
    <source>
        <dbReference type="ARBA" id="ARBA00022692"/>
    </source>
</evidence>
<gene>
    <name evidence="9" type="ORF">HNY73_009810</name>
</gene>